<evidence type="ECO:0000313" key="6">
    <source>
        <dbReference type="EMBL" id="OAM18206.1"/>
    </source>
</evidence>
<keyword evidence="2" id="KW-0547">Nucleotide-binding</keyword>
<gene>
    <name evidence="6" type="ORF">A7P85_00535</name>
</gene>
<dbReference type="NCBIfam" id="TIGR01682">
    <property type="entry name" value="moaD"/>
    <property type="match status" value="1"/>
</dbReference>
<accession>A0A1A9RII3</accession>
<dbReference type="SUPFAM" id="SSF54285">
    <property type="entry name" value="MoaD/ThiS"/>
    <property type="match status" value="1"/>
</dbReference>
<name>A0A1A9RII3_EIKCO</name>
<sequence length="84" mass="9192">MSSTVEITVLYFAALREQAGKEQEKIHVAEGCTAAALYEQLSQQYRFTLPQERVRAAVNHAFADWSQPIAANDIVAFIPPVAGG</sequence>
<dbReference type="Pfam" id="PF02597">
    <property type="entry name" value="ThiS"/>
    <property type="match status" value="1"/>
</dbReference>
<reference evidence="7" key="1">
    <citation type="submission" date="2016-05" db="EMBL/GenBank/DDBJ databases">
        <title>Draft genome of Corynebacterium afermentans subsp. afermentans LCDC 88199T.</title>
        <authorList>
            <person name="Bernier A.-M."/>
            <person name="Bernard K."/>
        </authorList>
    </citation>
    <scope>NUCLEOTIDE SEQUENCE [LARGE SCALE GENOMIC DNA]</scope>
    <source>
        <strain evidence="7">NML01-0328</strain>
    </source>
</reference>
<dbReference type="CDD" id="cd00754">
    <property type="entry name" value="Ubl_MoaD"/>
    <property type="match status" value="1"/>
</dbReference>
<dbReference type="Gene3D" id="3.10.20.30">
    <property type="match status" value="1"/>
</dbReference>
<dbReference type="AlphaFoldDB" id="A0A1A9RII3"/>
<evidence type="ECO:0000256" key="4">
    <source>
        <dbReference type="ARBA" id="ARBA00024200"/>
    </source>
</evidence>
<dbReference type="EMBL" id="LXSF01000001">
    <property type="protein sequence ID" value="OAM18206.1"/>
    <property type="molecule type" value="Genomic_DNA"/>
</dbReference>
<proteinExistence type="inferred from homology"/>
<evidence type="ECO:0000256" key="1">
    <source>
        <dbReference type="ARBA" id="ARBA00005046"/>
    </source>
</evidence>
<dbReference type="InterPro" id="IPR016155">
    <property type="entry name" value="Mopterin_synth/thiamin_S_b"/>
</dbReference>
<dbReference type="InterPro" id="IPR003749">
    <property type="entry name" value="ThiS/MoaD-like"/>
</dbReference>
<dbReference type="InterPro" id="IPR044672">
    <property type="entry name" value="MOCS2A"/>
</dbReference>
<dbReference type="InterPro" id="IPR012675">
    <property type="entry name" value="Beta-grasp_dom_sf"/>
</dbReference>
<comment type="caution">
    <text evidence="6">The sequence shown here is derived from an EMBL/GenBank/DDBJ whole genome shotgun (WGS) entry which is preliminary data.</text>
</comment>
<comment type="pathway">
    <text evidence="1">Cofactor biosynthesis; molybdopterin biosynthesis.</text>
</comment>
<organism evidence="6 7">
    <name type="scientific">Eikenella corrodens</name>
    <dbReference type="NCBI Taxonomy" id="539"/>
    <lineage>
        <taxon>Bacteria</taxon>
        <taxon>Pseudomonadati</taxon>
        <taxon>Pseudomonadota</taxon>
        <taxon>Betaproteobacteria</taxon>
        <taxon>Neisseriales</taxon>
        <taxon>Neisseriaceae</taxon>
        <taxon>Eikenella</taxon>
    </lineage>
</organism>
<dbReference type="Proteomes" id="UP000078003">
    <property type="component" value="Unassembled WGS sequence"/>
</dbReference>
<dbReference type="GO" id="GO:0000166">
    <property type="term" value="F:nucleotide binding"/>
    <property type="evidence" value="ECO:0007669"/>
    <property type="project" value="UniProtKB-KW"/>
</dbReference>
<dbReference type="RefSeq" id="WP_064083996.1">
    <property type="nucleotide sequence ID" value="NZ_JBHRNP010000055.1"/>
</dbReference>
<dbReference type="FunFam" id="3.10.20.30:FF:000010">
    <property type="entry name" value="Molybdopterin synthase sulfur carrier subunit"/>
    <property type="match status" value="1"/>
</dbReference>
<dbReference type="GO" id="GO:0006777">
    <property type="term" value="P:Mo-molybdopterin cofactor biosynthetic process"/>
    <property type="evidence" value="ECO:0007669"/>
    <property type="project" value="UniProtKB-KW"/>
</dbReference>
<comment type="similarity">
    <text evidence="4">Belongs to the MoaD family.</text>
</comment>
<dbReference type="PANTHER" id="PTHR33359:SF1">
    <property type="entry name" value="MOLYBDOPTERIN SYNTHASE SULFUR CARRIER SUBUNIT"/>
    <property type="match status" value="1"/>
</dbReference>
<evidence type="ECO:0000256" key="3">
    <source>
        <dbReference type="ARBA" id="ARBA00023150"/>
    </source>
</evidence>
<evidence type="ECO:0000256" key="5">
    <source>
        <dbReference type="ARBA" id="ARBA00024247"/>
    </source>
</evidence>
<evidence type="ECO:0000313" key="7">
    <source>
        <dbReference type="Proteomes" id="UP000078003"/>
    </source>
</evidence>
<evidence type="ECO:0000256" key="2">
    <source>
        <dbReference type="ARBA" id="ARBA00022741"/>
    </source>
</evidence>
<dbReference type="GO" id="GO:1990133">
    <property type="term" value="C:molybdopterin adenylyltransferase complex"/>
    <property type="evidence" value="ECO:0007669"/>
    <property type="project" value="TreeGrafter"/>
</dbReference>
<dbReference type="PANTHER" id="PTHR33359">
    <property type="entry name" value="MOLYBDOPTERIN SYNTHASE SULFUR CARRIER SUBUNIT"/>
    <property type="match status" value="1"/>
</dbReference>
<keyword evidence="3" id="KW-0501">Molybdenum cofactor biosynthesis</keyword>
<dbReference type="UniPathway" id="UPA00344"/>
<protein>
    <recommendedName>
        <fullName evidence="5">Molybdopterin synthase sulfur carrier subunit</fullName>
    </recommendedName>
</protein>